<dbReference type="SUPFAM" id="SSF56784">
    <property type="entry name" value="HAD-like"/>
    <property type="match status" value="1"/>
</dbReference>
<dbReference type="SFLD" id="SFLDS00003">
    <property type="entry name" value="Haloacid_Dehalogenase"/>
    <property type="match status" value="1"/>
</dbReference>
<organism evidence="3 4">
    <name type="scientific">Hyphomonas adhaerens MHS-3</name>
    <dbReference type="NCBI Taxonomy" id="1280949"/>
    <lineage>
        <taxon>Bacteria</taxon>
        <taxon>Pseudomonadati</taxon>
        <taxon>Pseudomonadota</taxon>
        <taxon>Alphaproteobacteria</taxon>
        <taxon>Hyphomonadales</taxon>
        <taxon>Hyphomonadaceae</taxon>
        <taxon>Hyphomonas</taxon>
    </lineage>
</organism>
<dbReference type="RefSeq" id="WP_035568866.1">
    <property type="nucleotide sequence ID" value="NZ_ARYH01000001.1"/>
</dbReference>
<keyword evidence="4" id="KW-1185">Reference proteome</keyword>
<dbReference type="OrthoDB" id="193314at2"/>
<dbReference type="AlphaFoldDB" id="A0A069E2X3"/>
<dbReference type="PATRIC" id="fig|1280949.3.peg.265"/>
<evidence type="ECO:0000256" key="1">
    <source>
        <dbReference type="ARBA" id="ARBA00022729"/>
    </source>
</evidence>
<dbReference type="Pfam" id="PF03767">
    <property type="entry name" value="Acid_phosphat_B"/>
    <property type="match status" value="1"/>
</dbReference>
<dbReference type="STRING" id="1280949.HAD_01300"/>
<reference evidence="3 4" key="1">
    <citation type="journal article" date="2014" name="Antonie Van Leeuwenhoek">
        <title>Hyphomonas beringensis sp. nov. and Hyphomonas chukchiensis sp. nov., isolated from surface seawater of the Bering Sea and Chukchi Sea.</title>
        <authorList>
            <person name="Li C."/>
            <person name="Lai Q."/>
            <person name="Li G."/>
            <person name="Dong C."/>
            <person name="Wang J."/>
            <person name="Liao Y."/>
            <person name="Shao Z."/>
        </authorList>
    </citation>
    <scope>NUCLEOTIDE SEQUENCE [LARGE SCALE GENOMIC DNA]</scope>
    <source>
        <strain evidence="3 4">MHS-3</strain>
    </source>
</reference>
<dbReference type="InterPro" id="IPR006423">
    <property type="entry name" value="Lipo_e_P4"/>
</dbReference>
<proteinExistence type="predicted"/>
<protein>
    <submittedName>
        <fullName evidence="3">5'-nucleotidase</fullName>
    </submittedName>
</protein>
<dbReference type="eggNOG" id="COG2503">
    <property type="taxonomic scope" value="Bacteria"/>
</dbReference>
<dbReference type="GO" id="GO:0009279">
    <property type="term" value="C:cell outer membrane"/>
    <property type="evidence" value="ECO:0007669"/>
    <property type="project" value="InterPro"/>
</dbReference>
<dbReference type="EMBL" id="ARYH01000001">
    <property type="protein sequence ID" value="KCZ84273.1"/>
    <property type="molecule type" value="Genomic_DNA"/>
</dbReference>
<sequence length="304" mass="32167">MKHHILLSTVALLAACQTAPVAPAPTETTTVEVIETVAPPAAPTQGQQWLYGSAEARIALKQDWNAIAAYVEAKAASRPNTSVVLAPVTEDGATAETADFLACDADQPLAAVFDADETLIWNLGSMGYFTRSGVGFDPAIWDQWEKTGAGKAVAIPGVKDAFKRIRNAGVEIIVNTNRSNTNVQGSADTLKAAGLGEFAHGQTLYLRGDAPGGSGKDGRRYMISDTYCVIALAGDQLGDIADIFNDDALTPPERKALTAAPAFDQMWGNGWFILPNPVYGPSLAGTMDEVFPESTDWAPPKAEE</sequence>
<dbReference type="Proteomes" id="UP000027446">
    <property type="component" value="Unassembled WGS sequence"/>
</dbReference>
<dbReference type="Gene3D" id="3.40.50.1000">
    <property type="entry name" value="HAD superfamily/HAD-like"/>
    <property type="match status" value="1"/>
</dbReference>
<dbReference type="PROSITE" id="PS51257">
    <property type="entry name" value="PROKAR_LIPOPROTEIN"/>
    <property type="match status" value="1"/>
</dbReference>
<evidence type="ECO:0000313" key="3">
    <source>
        <dbReference type="EMBL" id="KCZ84273.1"/>
    </source>
</evidence>
<feature type="chain" id="PRO_5001663747" evidence="2">
    <location>
        <begin position="25"/>
        <end position="304"/>
    </location>
</feature>
<dbReference type="InterPro" id="IPR036412">
    <property type="entry name" value="HAD-like_sf"/>
</dbReference>
<comment type="caution">
    <text evidence="3">The sequence shown here is derived from an EMBL/GenBank/DDBJ whole genome shotgun (WGS) entry which is preliminary data.</text>
</comment>
<accession>A0A069E2X3</accession>
<dbReference type="PANTHER" id="PTHR31284">
    <property type="entry name" value="ACID PHOSPHATASE-LIKE PROTEIN"/>
    <property type="match status" value="1"/>
</dbReference>
<dbReference type="SFLD" id="SFLDG01125">
    <property type="entry name" value="C1.1:_Acid_Phosphatase_Like"/>
    <property type="match status" value="1"/>
</dbReference>
<evidence type="ECO:0000313" key="4">
    <source>
        <dbReference type="Proteomes" id="UP000027446"/>
    </source>
</evidence>
<name>A0A069E2X3_9PROT</name>
<dbReference type="InterPro" id="IPR005519">
    <property type="entry name" value="Acid_phosphat_B-like"/>
</dbReference>
<gene>
    <name evidence="3" type="ORF">HAD_01300</name>
</gene>
<evidence type="ECO:0000256" key="2">
    <source>
        <dbReference type="SAM" id="SignalP"/>
    </source>
</evidence>
<feature type="signal peptide" evidence="2">
    <location>
        <begin position="1"/>
        <end position="24"/>
    </location>
</feature>
<keyword evidence="1 2" id="KW-0732">Signal</keyword>
<dbReference type="InterPro" id="IPR023214">
    <property type="entry name" value="HAD_sf"/>
</dbReference>